<dbReference type="PANTHER" id="PTHR33331:SF13">
    <property type="entry name" value="COILED-COIL DOMAIN CONTAINING 162"/>
    <property type="match status" value="1"/>
</dbReference>
<evidence type="ECO:0000256" key="1">
    <source>
        <dbReference type="SAM" id="Coils"/>
    </source>
</evidence>
<evidence type="ECO:0000256" key="2">
    <source>
        <dbReference type="SAM" id="MobiDB-lite"/>
    </source>
</evidence>
<proteinExistence type="predicted"/>
<dbReference type="RefSeq" id="XP_001311018.1">
    <property type="nucleotide sequence ID" value="XM_001311017.1"/>
</dbReference>
<feature type="coiled-coil region" evidence="1">
    <location>
        <begin position="1659"/>
        <end position="1693"/>
    </location>
</feature>
<dbReference type="VEuPathDB" id="TrichDB:TVAGG3_0479990"/>
<gene>
    <name evidence="3" type="ORF">TVAG_415120</name>
</gene>
<feature type="compositionally biased region" description="Polar residues" evidence="2">
    <location>
        <begin position="1795"/>
        <end position="1804"/>
    </location>
</feature>
<protein>
    <submittedName>
        <fullName evidence="3">Uncharacterized protein</fullName>
    </submittedName>
</protein>
<dbReference type="InterPro" id="IPR040401">
    <property type="entry name" value="CCDC162"/>
</dbReference>
<reference evidence="3" key="1">
    <citation type="submission" date="2006-10" db="EMBL/GenBank/DDBJ databases">
        <authorList>
            <person name="Amadeo P."/>
            <person name="Zhao Q."/>
            <person name="Wortman J."/>
            <person name="Fraser-Liggett C."/>
            <person name="Carlton J."/>
        </authorList>
    </citation>
    <scope>NUCLEOTIDE SEQUENCE</scope>
    <source>
        <strain evidence="3">G3</strain>
    </source>
</reference>
<feature type="coiled-coil region" evidence="1">
    <location>
        <begin position="1731"/>
        <end position="1765"/>
    </location>
</feature>
<dbReference type="InParanoid" id="A2FAJ5"/>
<name>A2FAJ5_TRIV3</name>
<dbReference type="SMR" id="A2FAJ5"/>
<keyword evidence="1" id="KW-0175">Coiled coil</keyword>
<organism evidence="3 4">
    <name type="scientific">Trichomonas vaginalis (strain ATCC PRA-98 / G3)</name>
    <dbReference type="NCBI Taxonomy" id="412133"/>
    <lineage>
        <taxon>Eukaryota</taxon>
        <taxon>Metamonada</taxon>
        <taxon>Parabasalia</taxon>
        <taxon>Trichomonadida</taxon>
        <taxon>Trichomonadidae</taxon>
        <taxon>Trichomonas</taxon>
    </lineage>
</organism>
<dbReference type="VEuPathDB" id="TrichDB:TVAG_415120"/>
<sequence>MEYSEAGLELLVKKLNGVIEAQLSKLSPFEIVALQKKIPEIKSMLDYRSKRDSFLLKFNDPYPIPNAKTFAEEIINSPTKDCEIPADSRQTLLDFFSNEIVRVTKLKNIVEKRCENIEIVMQTHPLILIFLESVSKYIEQCQESLSRLQCTQITNLTTTDLQFELEATFCARNRKAMYEVLLSTLRTFPITIRDQIYNRLFDLVQKFHVNYSTHEPIIYYPIDEATVDTFLIKYANFFQLDSNINSADGQGFLYITDKNLKKYFKLLDYMTYPVQEIEINKRQIPPNMDLLTQDAGISETTIDIELQNVFKRFTYKENEIDAYFVEQTNNYNNRVGNTVKGVVKRNVIATHKISAWFKLRFTREKYLLMCCLAMINYFEYVKYYLQDSYNRDYTISCNPNLEHIITINYKGQPILFKSAVDEFETFKNYLVLIGSYYTENAEHKLIEENKKEIPIINRDAMVENLLDMNFRYFMAKRNLVQIFMEVFEHTHSDAIAQIIYEIASEKPVLNLPLHKTYEAPYEKEINLLEAKAKVLRFLLNMQILQERNFSYQMKGTIPLFDRPILIPDCGLLHRSFVEAIPTSIFEVYFSLEKLSEFYQIVPNLARDFDEAIGIRHSKFHVYTELAIWNEFNDLILNLTKKGFFPYDQSSVEFNFPLSESVGSLFTSFFVNKFDYGNSLITNMNESRKLRFMVSMRRFYLYAWHLQTSVIRTDIMQNAYFNQCKSLGITDIGVLMNPFMEVSNAEVIDLDAPTMSNTIQFAYTEFENANIDFSNELFVKDIIFAADFEILKRLIIFQQMQNTILELAVRYNSFILDARQIVNHFQLAEDYDIFMTGSVSQDNVPERQILHQIATKLFYNPSSIYRDYKIASENINSYILSVHTTKSKSRTILSAHAKQKSMSTTELLDLYSSEMLDAFAPFAYRIEIARICKLEEYYLTVNSFADTYVLGPDNSQEMIGEDGHFSRFMFIPTWVETFKMLQNSPHARQSMVLKSLLQYITARFRIFCIVREESSLQMRTSQVLTTMYFENFKLETPMFQLIRSKLESMPDSREVEISAKYMCDFERLFFLRFEYAVLTSLEQFYISSNLDLQGQRVADTEFGEKLKNLWLLMHNEQESTSGLISSLRYVPNWEKEFCYTCFESDRDELHTRLQMVDKYVCDSINVRSCFDNIAGATDFLSLSITQMHMKFAFFLLLKNFDANLLDTRESVRQMNLSIFSSGLNEWNELIVKKAIEHLAPKDASASRLIQSVPETKLAQAIFDVVRNHIDLMLLTEQINELNKEIDDLSNLEIPDKPPGTEKLDIPDINLSDEPQIIDKKFNDEFEYKLAKLVNLNKIVSEEATTIVNNQQVFDATVFEEKALSFSHQLRQFAKISIDQITQNWNKYIKHSSSEIEENNSILRTVDTVAELASTRFTRQVDATIGTEIHDGFIELNTFRNAVCALEQQYQNQESEIREDTKNDFDRLINDLKQQLFLRKNNFTGVKRRVYNDVFKKINSAKEVAMNMNQSNQSNESDEERKNKADCEHKKILERIEHFNENMRKDIVKVRIMKVFGRIAVSRARQKDIEQAEEERKIANGQMWNKKLQAEDKEEKLRRDLLKAHSRLCETELEISKLSQQLDNEKMSNIQLVHWKAKNMKVVEKMNKKIKSFNDDSGIDIDSLVEKLDAATEELESLREETDSLEKEADVTVRRTISSLNTKRTQKKQMMAQSMRGIQSQSIKPEYNLEEIAQRLSDDNIRLRQENEDLAKQIEELESQKASKPQEVLQMMENVTKQRSMSRLSSQAKKKTIVKPNFTSKTIPRH</sequence>
<dbReference type="Proteomes" id="UP000001542">
    <property type="component" value="Unassembled WGS sequence"/>
</dbReference>
<keyword evidence="4" id="KW-1185">Reference proteome</keyword>
<dbReference type="EMBL" id="DS113689">
    <property type="protein sequence ID" value="EAX98088.1"/>
    <property type="molecule type" value="Genomic_DNA"/>
</dbReference>
<reference evidence="3" key="2">
    <citation type="journal article" date="2007" name="Science">
        <title>Draft genome sequence of the sexually transmitted pathogen Trichomonas vaginalis.</title>
        <authorList>
            <person name="Carlton J.M."/>
            <person name="Hirt R.P."/>
            <person name="Silva J.C."/>
            <person name="Delcher A.L."/>
            <person name="Schatz M."/>
            <person name="Zhao Q."/>
            <person name="Wortman J.R."/>
            <person name="Bidwell S.L."/>
            <person name="Alsmark U.C.M."/>
            <person name="Besteiro S."/>
            <person name="Sicheritz-Ponten T."/>
            <person name="Noel C.J."/>
            <person name="Dacks J.B."/>
            <person name="Foster P.G."/>
            <person name="Simillion C."/>
            <person name="Van de Peer Y."/>
            <person name="Miranda-Saavedra D."/>
            <person name="Barton G.J."/>
            <person name="Westrop G.D."/>
            <person name="Mueller S."/>
            <person name="Dessi D."/>
            <person name="Fiori P.L."/>
            <person name="Ren Q."/>
            <person name="Paulsen I."/>
            <person name="Zhang H."/>
            <person name="Bastida-Corcuera F.D."/>
            <person name="Simoes-Barbosa A."/>
            <person name="Brown M.T."/>
            <person name="Hayes R.D."/>
            <person name="Mukherjee M."/>
            <person name="Okumura C.Y."/>
            <person name="Schneider R."/>
            <person name="Smith A.J."/>
            <person name="Vanacova S."/>
            <person name="Villalvazo M."/>
            <person name="Haas B.J."/>
            <person name="Pertea M."/>
            <person name="Feldblyum T.V."/>
            <person name="Utterback T.R."/>
            <person name="Shu C.L."/>
            <person name="Osoegawa K."/>
            <person name="de Jong P.J."/>
            <person name="Hrdy I."/>
            <person name="Horvathova L."/>
            <person name="Zubacova Z."/>
            <person name="Dolezal P."/>
            <person name="Malik S.B."/>
            <person name="Logsdon J.M. Jr."/>
            <person name="Henze K."/>
            <person name="Gupta A."/>
            <person name="Wang C.C."/>
            <person name="Dunne R.L."/>
            <person name="Upcroft J.A."/>
            <person name="Upcroft P."/>
            <person name="White O."/>
            <person name="Salzberg S.L."/>
            <person name="Tang P."/>
            <person name="Chiu C.-H."/>
            <person name="Lee Y.-S."/>
            <person name="Embley T.M."/>
            <person name="Coombs G.H."/>
            <person name="Mottram J.C."/>
            <person name="Tachezy J."/>
            <person name="Fraser-Liggett C.M."/>
            <person name="Johnson P.J."/>
        </authorList>
    </citation>
    <scope>NUCLEOTIDE SEQUENCE [LARGE SCALE GENOMIC DNA]</scope>
    <source>
        <strain evidence="3">G3</strain>
    </source>
</reference>
<dbReference type="KEGG" id="tva:4755878"/>
<evidence type="ECO:0000313" key="3">
    <source>
        <dbReference type="EMBL" id="EAX98088.1"/>
    </source>
</evidence>
<feature type="region of interest" description="Disordered" evidence="2">
    <location>
        <begin position="1775"/>
        <end position="1804"/>
    </location>
</feature>
<evidence type="ECO:0000313" key="4">
    <source>
        <dbReference type="Proteomes" id="UP000001542"/>
    </source>
</evidence>
<feature type="compositionally biased region" description="Polar residues" evidence="2">
    <location>
        <begin position="1775"/>
        <end position="1785"/>
    </location>
</feature>
<dbReference type="PANTHER" id="PTHR33331">
    <property type="entry name" value="COILED-COIL DOMAIN-CONTAINING PROTEIN 162"/>
    <property type="match status" value="1"/>
</dbReference>
<dbReference type="OrthoDB" id="76966at2759"/>
<accession>A2FAJ5</accession>